<protein>
    <submittedName>
        <fullName evidence="2">Uncharacterized protein</fullName>
    </submittedName>
</protein>
<feature type="region of interest" description="Disordered" evidence="1">
    <location>
        <begin position="1"/>
        <end position="25"/>
    </location>
</feature>
<dbReference type="Proteomes" id="UP000887159">
    <property type="component" value="Unassembled WGS sequence"/>
</dbReference>
<reference evidence="2" key="1">
    <citation type="submission" date="2020-08" db="EMBL/GenBank/DDBJ databases">
        <title>Multicomponent nature underlies the extraordinary mechanical properties of spider dragline silk.</title>
        <authorList>
            <person name="Kono N."/>
            <person name="Nakamura H."/>
            <person name="Mori M."/>
            <person name="Yoshida Y."/>
            <person name="Ohtoshi R."/>
            <person name="Malay A.D."/>
            <person name="Moran D.A.P."/>
            <person name="Tomita M."/>
            <person name="Numata K."/>
            <person name="Arakawa K."/>
        </authorList>
    </citation>
    <scope>NUCLEOTIDE SEQUENCE</scope>
</reference>
<accession>A0A8X6S172</accession>
<organism evidence="2 3">
    <name type="scientific">Trichonephila clavipes</name>
    <name type="common">Golden silk orbweaver</name>
    <name type="synonym">Nephila clavipes</name>
    <dbReference type="NCBI Taxonomy" id="2585209"/>
    <lineage>
        <taxon>Eukaryota</taxon>
        <taxon>Metazoa</taxon>
        <taxon>Ecdysozoa</taxon>
        <taxon>Arthropoda</taxon>
        <taxon>Chelicerata</taxon>
        <taxon>Arachnida</taxon>
        <taxon>Araneae</taxon>
        <taxon>Araneomorphae</taxon>
        <taxon>Entelegynae</taxon>
        <taxon>Araneoidea</taxon>
        <taxon>Nephilidae</taxon>
        <taxon>Trichonephila</taxon>
    </lineage>
</organism>
<comment type="caution">
    <text evidence="2">The sequence shown here is derived from an EMBL/GenBank/DDBJ whole genome shotgun (WGS) entry which is preliminary data.</text>
</comment>
<sequence>MTAQHSKEVEGLNSSDNAGLADRDNDPYGGLAQDFTTRTIGRLGLYLSYCRAAKISAFHDDDYAGDKTYEPRLLEGESSSDETDEEKHGHIWNGKTILDHSLPSKYLEHFFVLALETAEARALAASLPTNKNILTDDDCCENSPALNVSGVE</sequence>
<dbReference type="EMBL" id="BMAU01021243">
    <property type="protein sequence ID" value="GFY03901.1"/>
    <property type="molecule type" value="Genomic_DNA"/>
</dbReference>
<feature type="compositionally biased region" description="Basic and acidic residues" evidence="1">
    <location>
        <begin position="1"/>
        <end position="10"/>
    </location>
</feature>
<evidence type="ECO:0000256" key="1">
    <source>
        <dbReference type="SAM" id="MobiDB-lite"/>
    </source>
</evidence>
<evidence type="ECO:0000313" key="2">
    <source>
        <dbReference type="EMBL" id="GFY03901.1"/>
    </source>
</evidence>
<gene>
    <name evidence="2" type="ORF">TNCV_1196811</name>
</gene>
<name>A0A8X6S172_TRICX</name>
<proteinExistence type="predicted"/>
<evidence type="ECO:0000313" key="3">
    <source>
        <dbReference type="Proteomes" id="UP000887159"/>
    </source>
</evidence>
<keyword evidence="3" id="KW-1185">Reference proteome</keyword>
<dbReference type="AlphaFoldDB" id="A0A8X6S172"/>